<gene>
    <name evidence="3" type="ORF">DZF91_25865</name>
</gene>
<dbReference type="EMBL" id="QURH01000701">
    <property type="protein sequence ID" value="RFU38784.1"/>
    <property type="molecule type" value="Genomic_DNA"/>
</dbReference>
<feature type="transmembrane region" description="Helical" evidence="2">
    <location>
        <begin position="95"/>
        <end position="113"/>
    </location>
</feature>
<organism evidence="3 4">
    <name type="scientific">Actinomadura logoneensis</name>
    <dbReference type="NCBI Taxonomy" id="2293572"/>
    <lineage>
        <taxon>Bacteria</taxon>
        <taxon>Bacillati</taxon>
        <taxon>Actinomycetota</taxon>
        <taxon>Actinomycetes</taxon>
        <taxon>Streptosporangiales</taxon>
        <taxon>Thermomonosporaceae</taxon>
        <taxon>Actinomadura</taxon>
    </lineage>
</organism>
<feature type="region of interest" description="Disordered" evidence="1">
    <location>
        <begin position="118"/>
        <end position="148"/>
    </location>
</feature>
<protein>
    <recommendedName>
        <fullName evidence="5">DUF3618 domain-containing protein</fullName>
    </recommendedName>
</protein>
<reference evidence="3 4" key="1">
    <citation type="submission" date="2018-08" db="EMBL/GenBank/DDBJ databases">
        <title>Actinomadura jelena sp. nov., a novel Actinomycete isolated from soil in Chad.</title>
        <authorList>
            <person name="Shi L."/>
        </authorList>
    </citation>
    <scope>NUCLEOTIDE SEQUENCE [LARGE SCALE GENOMIC DNA]</scope>
    <source>
        <strain evidence="3 4">NEAU-G17</strain>
    </source>
</reference>
<proteinExistence type="predicted"/>
<name>A0A372JFZ9_9ACTN</name>
<evidence type="ECO:0000313" key="3">
    <source>
        <dbReference type="EMBL" id="RFU38784.1"/>
    </source>
</evidence>
<evidence type="ECO:0008006" key="5">
    <source>
        <dbReference type="Google" id="ProtNLM"/>
    </source>
</evidence>
<comment type="caution">
    <text evidence="3">The sequence shown here is derived from an EMBL/GenBank/DDBJ whole genome shotgun (WGS) entry which is preliminary data.</text>
</comment>
<accession>A0A372JFZ9</accession>
<keyword evidence="2" id="KW-0812">Transmembrane</keyword>
<evidence type="ECO:0000256" key="2">
    <source>
        <dbReference type="SAM" id="Phobius"/>
    </source>
</evidence>
<feature type="region of interest" description="Disordered" evidence="1">
    <location>
        <begin position="1"/>
        <end position="39"/>
    </location>
</feature>
<sequence length="148" mass="15426">MAGSGLGRTQTAMRQGLSAARDGASAAKERMGPAAQQSREMAAARMLALRGWSAPVLRQAAKYVETDLSPKMSSMLAQTADRVEPPRPARRGRKAVVALLAGVTAAGVAGAVLTRRNAAQEAEMMSDESTSDKADSESADDQVRSHSG</sequence>
<evidence type="ECO:0000256" key="1">
    <source>
        <dbReference type="SAM" id="MobiDB-lite"/>
    </source>
</evidence>
<keyword evidence="2" id="KW-1133">Transmembrane helix</keyword>
<keyword evidence="4" id="KW-1185">Reference proteome</keyword>
<keyword evidence="2" id="KW-0472">Membrane</keyword>
<feature type="compositionally biased region" description="Basic and acidic residues" evidence="1">
    <location>
        <begin position="130"/>
        <end position="148"/>
    </location>
</feature>
<dbReference type="Proteomes" id="UP000261811">
    <property type="component" value="Unassembled WGS sequence"/>
</dbReference>
<evidence type="ECO:0000313" key="4">
    <source>
        <dbReference type="Proteomes" id="UP000261811"/>
    </source>
</evidence>
<dbReference type="AlphaFoldDB" id="A0A372JFZ9"/>